<feature type="non-terminal residue" evidence="2">
    <location>
        <position position="1"/>
    </location>
</feature>
<organism evidence="2 3">
    <name type="scientific">Rhizoctonia solani</name>
    <dbReference type="NCBI Taxonomy" id="456999"/>
    <lineage>
        <taxon>Eukaryota</taxon>
        <taxon>Fungi</taxon>
        <taxon>Dikarya</taxon>
        <taxon>Basidiomycota</taxon>
        <taxon>Agaricomycotina</taxon>
        <taxon>Agaricomycetes</taxon>
        <taxon>Cantharellales</taxon>
        <taxon>Ceratobasidiaceae</taxon>
        <taxon>Rhizoctonia</taxon>
    </lineage>
</organism>
<feature type="transmembrane region" description="Helical" evidence="1">
    <location>
        <begin position="12"/>
        <end position="32"/>
    </location>
</feature>
<evidence type="ECO:0000313" key="3">
    <source>
        <dbReference type="Proteomes" id="UP000663827"/>
    </source>
</evidence>
<dbReference type="EMBL" id="CAJNJQ010003690">
    <property type="protein sequence ID" value="CAE7203450.1"/>
    <property type="molecule type" value="Genomic_DNA"/>
</dbReference>
<dbReference type="PANTHER" id="PTHR38848">
    <property type="entry name" value="G-PROTEIN COUPLED RECEPTORS FAMILY 3 PROFILE DOMAIN-CONTAINING PROTEIN"/>
    <property type="match status" value="1"/>
</dbReference>
<reference evidence="2" key="1">
    <citation type="submission" date="2021-01" db="EMBL/GenBank/DDBJ databases">
        <authorList>
            <person name="Kaushik A."/>
        </authorList>
    </citation>
    <scope>NUCLEOTIDE SEQUENCE</scope>
    <source>
        <strain evidence="2">AG5</strain>
    </source>
</reference>
<feature type="transmembrane region" description="Helical" evidence="1">
    <location>
        <begin position="87"/>
        <end position="107"/>
    </location>
</feature>
<name>A0A8H3E4E0_9AGAM</name>
<keyword evidence="1" id="KW-1133">Transmembrane helix</keyword>
<evidence type="ECO:0000256" key="1">
    <source>
        <dbReference type="SAM" id="Phobius"/>
    </source>
</evidence>
<keyword evidence="1" id="KW-0812">Transmembrane</keyword>
<dbReference type="PANTHER" id="PTHR38848:SF3">
    <property type="entry name" value="G-PROTEIN COUPLED RECEPTORS FAMILY 3 PROFILE DOMAIN-CONTAINING PROTEIN"/>
    <property type="match status" value="1"/>
</dbReference>
<keyword evidence="1" id="KW-0472">Membrane</keyword>
<comment type="caution">
    <text evidence="2">The sequence shown here is derived from an EMBL/GenBank/DDBJ whole genome shotgun (WGS) entry which is preliminary data.</text>
</comment>
<protein>
    <submittedName>
        <fullName evidence="2">Uncharacterized protein</fullName>
    </submittedName>
</protein>
<dbReference type="AlphaFoldDB" id="A0A8H3E4E0"/>
<feature type="transmembrane region" description="Helical" evidence="1">
    <location>
        <begin position="127"/>
        <end position="148"/>
    </location>
</feature>
<sequence length="156" mass="17679">MGANLLSEPSAAMLNLSILAQLLGLAIITWCITRVTEKHPLLTKETWTSTPWARVCLLLVLLDAWLFLVTTAVLLHGAPRQHESHRCSIGIIFCLMFYSANKCLVYLCLTERVRAVWGNTQQRWRSPIYIFCLSLLLPFFGTFAGLLIPQAVHYVY</sequence>
<gene>
    <name evidence="2" type="ORF">RDB_LOCUS140920</name>
</gene>
<dbReference type="Proteomes" id="UP000663827">
    <property type="component" value="Unassembled WGS sequence"/>
</dbReference>
<accession>A0A8H3E4E0</accession>
<proteinExistence type="predicted"/>
<feature type="transmembrane region" description="Helical" evidence="1">
    <location>
        <begin position="52"/>
        <end position="75"/>
    </location>
</feature>
<evidence type="ECO:0000313" key="2">
    <source>
        <dbReference type="EMBL" id="CAE7203450.1"/>
    </source>
</evidence>